<keyword evidence="2" id="KW-1185">Reference proteome</keyword>
<dbReference type="Proteomes" id="UP001526201">
    <property type="component" value="Unassembled WGS sequence"/>
</dbReference>
<evidence type="ECO:0000313" key="2">
    <source>
        <dbReference type="Proteomes" id="UP001526201"/>
    </source>
</evidence>
<evidence type="ECO:0000313" key="1">
    <source>
        <dbReference type="EMBL" id="MCV7228388.1"/>
    </source>
</evidence>
<comment type="caution">
    <text evidence="1">The sequence shown here is derived from an EMBL/GenBank/DDBJ whole genome shotgun (WGS) entry which is preliminary data.</text>
</comment>
<dbReference type="SUPFAM" id="SSF48371">
    <property type="entry name" value="ARM repeat"/>
    <property type="match status" value="1"/>
</dbReference>
<gene>
    <name evidence="1" type="ORF">H7J73_20450</name>
</gene>
<dbReference type="InterPro" id="IPR011989">
    <property type="entry name" value="ARM-like"/>
</dbReference>
<accession>A0ABT3CFX3</accession>
<organism evidence="1 2">
    <name type="scientific">Mycolicibacterium komossense</name>
    <dbReference type="NCBI Taxonomy" id="1779"/>
    <lineage>
        <taxon>Bacteria</taxon>
        <taxon>Bacillati</taxon>
        <taxon>Actinomycetota</taxon>
        <taxon>Actinomycetes</taxon>
        <taxon>Mycobacteriales</taxon>
        <taxon>Mycobacteriaceae</taxon>
        <taxon>Mycolicibacterium</taxon>
    </lineage>
</organism>
<dbReference type="Gene3D" id="1.25.10.10">
    <property type="entry name" value="Leucine-rich Repeat Variant"/>
    <property type="match status" value="1"/>
</dbReference>
<name>A0ABT3CFX3_9MYCO</name>
<protein>
    <submittedName>
        <fullName evidence="1">HEAT repeat domain-containing protein</fullName>
    </submittedName>
</protein>
<dbReference type="EMBL" id="JACKTY010000033">
    <property type="protein sequence ID" value="MCV7228388.1"/>
    <property type="molecule type" value="Genomic_DNA"/>
</dbReference>
<dbReference type="RefSeq" id="WP_264069523.1">
    <property type="nucleotide sequence ID" value="NZ_JACKTY010000033.1"/>
</dbReference>
<reference evidence="1 2" key="1">
    <citation type="journal article" date="2022" name="BMC Genomics">
        <title>Comparative genome analysis of mycobacteria focusing on tRNA and non-coding RNA.</title>
        <authorList>
            <person name="Behra P.R.K."/>
            <person name="Pettersson B.M.F."/>
            <person name="Ramesh M."/>
            <person name="Das S."/>
            <person name="Dasgupta S."/>
            <person name="Kirsebom L.A."/>
        </authorList>
    </citation>
    <scope>NUCLEOTIDE SEQUENCE [LARGE SCALE GENOMIC DNA]</scope>
    <source>
        <strain evidence="1 2">DSM 44078</strain>
    </source>
</reference>
<sequence length="232" mass="24970">MKPRERWCVELRSLGPSEWTRFLGEHSGLPGPRANTELAIAFAEVADWNQISTATNDSDEYLAMCGTVALGARAADPGAMTKLHELASDSRWRVREAVAIGLQLLGDVSFGALEKIVEAWVDDHDPLVQRAAVAAICEPRLLRTPHAAAVAINICAKSTTALTRWPQSSRGASSLRSLRQALGYCWSVAVAAAPESGLSAFQGLGQDDPDVAWIVAQNLRKKRLKDLVGTAS</sequence>
<dbReference type="Pfam" id="PF13646">
    <property type="entry name" value="HEAT_2"/>
    <property type="match status" value="1"/>
</dbReference>
<dbReference type="InterPro" id="IPR016024">
    <property type="entry name" value="ARM-type_fold"/>
</dbReference>
<proteinExistence type="predicted"/>